<dbReference type="PANTHER" id="PTHR46017">
    <property type="entry name" value="ALPHA-MANNOSIDASE 2C1"/>
    <property type="match status" value="1"/>
</dbReference>
<reference evidence="8" key="1">
    <citation type="journal article" date="2019" name="Int. J. Syst. Evol. Microbiol.">
        <title>The Global Catalogue of Microorganisms (GCM) 10K type strain sequencing project: providing services to taxonomists for standard genome sequencing and annotation.</title>
        <authorList>
            <consortium name="The Broad Institute Genomics Platform"/>
            <consortium name="The Broad Institute Genome Sequencing Center for Infectious Disease"/>
            <person name="Wu L."/>
            <person name="Ma J."/>
        </authorList>
    </citation>
    <scope>NUCLEOTIDE SEQUENCE [LARGE SCALE GENOMIC DNA]</scope>
    <source>
        <strain evidence="8">JCM 14969</strain>
    </source>
</reference>
<keyword evidence="2" id="KW-0479">Metal-binding</keyword>
<evidence type="ECO:0000256" key="5">
    <source>
        <dbReference type="SAM" id="MobiDB-lite"/>
    </source>
</evidence>
<evidence type="ECO:0000256" key="1">
    <source>
        <dbReference type="ARBA" id="ARBA00009792"/>
    </source>
</evidence>
<dbReference type="RefSeq" id="WP_344216461.1">
    <property type="nucleotide sequence ID" value="NZ_BAAAOS010000028.1"/>
</dbReference>
<dbReference type="InterPro" id="IPR018905">
    <property type="entry name" value="A-galactase_NEW3"/>
</dbReference>
<dbReference type="EMBL" id="BAAAOS010000028">
    <property type="protein sequence ID" value="GAA1584236.1"/>
    <property type="molecule type" value="Genomic_DNA"/>
</dbReference>
<evidence type="ECO:0000259" key="6">
    <source>
        <dbReference type="SMART" id="SM00872"/>
    </source>
</evidence>
<dbReference type="Gene3D" id="2.70.98.30">
    <property type="entry name" value="Golgi alpha-mannosidase II, domain 4"/>
    <property type="match status" value="2"/>
</dbReference>
<comment type="similarity">
    <text evidence="1">Belongs to the glycosyl hydrolase 38 family.</text>
</comment>
<dbReference type="InterPro" id="IPR013783">
    <property type="entry name" value="Ig-like_fold"/>
</dbReference>
<organism evidence="7 8">
    <name type="scientific">Kribbella sancticallisti</name>
    <dbReference type="NCBI Taxonomy" id="460087"/>
    <lineage>
        <taxon>Bacteria</taxon>
        <taxon>Bacillati</taxon>
        <taxon>Actinomycetota</taxon>
        <taxon>Actinomycetes</taxon>
        <taxon>Propionibacteriales</taxon>
        <taxon>Kribbellaceae</taxon>
        <taxon>Kribbella</taxon>
    </lineage>
</organism>
<comment type="caution">
    <text evidence="7">The sequence shown here is derived from an EMBL/GenBank/DDBJ whole genome shotgun (WGS) entry which is preliminary data.</text>
</comment>
<keyword evidence="4" id="KW-0326">Glycosidase</keyword>
<evidence type="ECO:0000256" key="3">
    <source>
        <dbReference type="ARBA" id="ARBA00022801"/>
    </source>
</evidence>
<feature type="domain" description="Glycoside hydrolase family 38 central" evidence="6">
    <location>
        <begin position="419"/>
        <end position="490"/>
    </location>
</feature>
<evidence type="ECO:0000256" key="2">
    <source>
        <dbReference type="ARBA" id="ARBA00022723"/>
    </source>
</evidence>
<dbReference type="InterPro" id="IPR027291">
    <property type="entry name" value="Glyco_hydro_38_N_sf"/>
</dbReference>
<dbReference type="PANTHER" id="PTHR46017:SF1">
    <property type="entry name" value="ALPHA-MANNOSIDASE 2C1"/>
    <property type="match status" value="1"/>
</dbReference>
<dbReference type="InterPro" id="IPR011013">
    <property type="entry name" value="Gal_mutarotase_sf_dom"/>
</dbReference>
<dbReference type="Pfam" id="PF10633">
    <property type="entry name" value="NPCBM_assoc"/>
    <property type="match status" value="1"/>
</dbReference>
<evidence type="ECO:0000313" key="8">
    <source>
        <dbReference type="Proteomes" id="UP001500393"/>
    </source>
</evidence>
<dbReference type="SMART" id="SM00872">
    <property type="entry name" value="Alpha-mann_mid"/>
    <property type="match status" value="1"/>
</dbReference>
<proteinExistence type="inferred from homology"/>
<dbReference type="Pfam" id="PF09261">
    <property type="entry name" value="Alpha-mann_mid"/>
    <property type="match status" value="1"/>
</dbReference>
<dbReference type="CDD" id="cd10786">
    <property type="entry name" value="GH38N_AMII_like"/>
    <property type="match status" value="1"/>
</dbReference>
<keyword evidence="8" id="KW-1185">Reference proteome</keyword>
<sequence>MTVQITRVSSPELFVGSDDDPRQLVRVELTRSSADGTLSVQVAGDGVSGTTEVPAGDGALLLEVAGALRTQYGQAVEATVTVSGGSGELASDSGTVVIAEPGWTMVMVSHFHYDPVWWNTQAAYTTSWDLQGPDGTTRPVYTHNAFSLVDAHLKLALRDPAYCFVLAELDYLKPYFDTFPENRAVLRRLIAEGRVEIIGGTYNEPNTNLTGAETTIRNIVYGVGYQRDILGGDPQNAWQLDVFGHDPQFPGYLAKAGLTGSAWARGPFHQWGPLRQAWSDPKSGTAAVMQFHSEFEWISPSGDGVLTHYMPDHYGPGWELQNAPSVEAAGETAYQLFATLKTVAATKNTLLPVGGDYTPPNNWITAVHHDWAARYAWPKFVCGTTKHFMDRVRAELDAEGRKPSPQSRDMNPIYTGKDVSYIDTKQAQRAAEVAAVDAEKLGTYADLLGLGRFAEASLDKVWRQLAYGAHHDAITGSESDQVYIDLVTGWREAHDLSDEARTASLEAFAARIDTSAFGGLAVVVTNTLSFRRTDLVTVELPDASPVSVVDESGVAVPAVAEGNKLTFLAVEVPSLGWRTYGLVPGGGSGSWGPADSAESVENEFFQVIVDPTRGGAVSSIVDKRTGRQVLTGLGNELRVYEEYPDHPRFGEGPWHLTPSGPVVGSSEAPAKVFTQSGPLGSRVVSRGEVDGIAYESVITAYTGLDRIEFTTRILDHSQSDRLVRVKFPADVPGALPLSEVAGAVVGRGFGLIDVDSEQAPWTLDNPANTWFGLGATARVSLVDSTGNSVGTRPLAVAEIVVPDDSEPSSVRDLVVALARVGVTATTSTTSGTRYGWLKVDSNLPDLRILIGSASSLLSTTEGASVSAAGGTSVVAARDGSPSAPAAAEGAPASASRSAAAGDLLAGAPGRAYFVPPLTALAEVWQPNADVRDVRAIPALVLPDDDAVATAISELGEARITATVHGDGVIEEFTDATVALLTYGLPGFAVDATGALHASLLRSCTGWPSGIWIDPPRRSTPDGSSFQLQHWTHEFRYALTTGEGDWRALQLPARGQEFSSPLLAATTTAHDGLLPANHSLLQVSPERDVLISTLKPAGNPIAHGSGAAVDPRDGVTLRLIEATGLGASATITSALPITGACHADLLESRGAPLEVADGKLTVDLPGSAVDTFVLDMDTTSARQEEVLGQAGEIAQPSYSRYWLHNRGPAQMGFLPVSLSVSPTVARTAGKPFELSLVIANQYADAVAEGTLTLDLPDGWTSDQPGRQIQLEPGGFARYLVNVTPPENCEPGQYFVGAQVLTTTDALAGGSGVRAVEDVVTVFVGESPELTAALGFGFAPTEPPEHGSGAVDGEPGRPTGLTVTPSTLDLRLAPGTRETLGLTFTNTTSSEIRGELQLASPYGTWSWLPEPVRSVVVPGKSSITLDIPVHAPADATPAHAWVLPKVMWFGRAQYAPTVRLEIL</sequence>
<dbReference type="InterPro" id="IPR000602">
    <property type="entry name" value="Glyco_hydro_38_N"/>
</dbReference>
<evidence type="ECO:0000256" key="4">
    <source>
        <dbReference type="ARBA" id="ARBA00023295"/>
    </source>
</evidence>
<accession>A0ABP4PL99</accession>
<keyword evidence="3" id="KW-0378">Hydrolase</keyword>
<dbReference type="SUPFAM" id="SSF88713">
    <property type="entry name" value="Glycoside hydrolase/deacetylase"/>
    <property type="match status" value="1"/>
</dbReference>
<dbReference type="Gene3D" id="3.20.110.10">
    <property type="entry name" value="Glycoside hydrolase 38, N terminal domain"/>
    <property type="match status" value="1"/>
</dbReference>
<dbReference type="SUPFAM" id="SSF88688">
    <property type="entry name" value="Families 57/38 glycoside transferase middle domain"/>
    <property type="match status" value="1"/>
</dbReference>
<dbReference type="Gene3D" id="1.20.1270.50">
    <property type="entry name" value="Glycoside hydrolase family 38, central domain"/>
    <property type="match status" value="1"/>
</dbReference>
<dbReference type="Pfam" id="PF01074">
    <property type="entry name" value="Glyco_hydro_38N"/>
    <property type="match status" value="1"/>
</dbReference>
<protein>
    <submittedName>
        <fullName evidence="7">NEW3 domain-containing protein</fullName>
    </submittedName>
</protein>
<dbReference type="InterPro" id="IPR015341">
    <property type="entry name" value="Glyco_hydro_38_cen"/>
</dbReference>
<evidence type="ECO:0000313" key="7">
    <source>
        <dbReference type="EMBL" id="GAA1584236.1"/>
    </source>
</evidence>
<feature type="region of interest" description="Disordered" evidence="5">
    <location>
        <begin position="1339"/>
        <end position="1358"/>
    </location>
</feature>
<dbReference type="Gene3D" id="2.60.40.10">
    <property type="entry name" value="Immunoglobulins"/>
    <property type="match status" value="1"/>
</dbReference>
<dbReference type="InterPro" id="IPR011682">
    <property type="entry name" value="Glyco_hydro_38_C"/>
</dbReference>
<dbReference type="InterPro" id="IPR028995">
    <property type="entry name" value="Glyco_hydro_57/38_cen_sf"/>
</dbReference>
<dbReference type="SUPFAM" id="SSF74650">
    <property type="entry name" value="Galactose mutarotase-like"/>
    <property type="match status" value="2"/>
</dbReference>
<dbReference type="InterPro" id="IPR037094">
    <property type="entry name" value="Glyco_hydro_38_cen_sf"/>
</dbReference>
<name>A0ABP4PL99_9ACTN</name>
<dbReference type="InterPro" id="IPR011330">
    <property type="entry name" value="Glyco_hydro/deAcase_b/a-brl"/>
</dbReference>
<dbReference type="Pfam" id="PF07748">
    <property type="entry name" value="Glyco_hydro_38C"/>
    <property type="match status" value="1"/>
</dbReference>
<gene>
    <name evidence="7" type="ORF">GCM10009789_42430</name>
</gene>
<dbReference type="Proteomes" id="UP001500393">
    <property type="component" value="Unassembled WGS sequence"/>
</dbReference>